<organism evidence="10 11">
    <name type="scientific">Rhynchospora breviuscula</name>
    <dbReference type="NCBI Taxonomy" id="2022672"/>
    <lineage>
        <taxon>Eukaryota</taxon>
        <taxon>Viridiplantae</taxon>
        <taxon>Streptophyta</taxon>
        <taxon>Embryophyta</taxon>
        <taxon>Tracheophyta</taxon>
        <taxon>Spermatophyta</taxon>
        <taxon>Magnoliopsida</taxon>
        <taxon>Liliopsida</taxon>
        <taxon>Poales</taxon>
        <taxon>Cyperaceae</taxon>
        <taxon>Cyperoideae</taxon>
        <taxon>Rhynchosporeae</taxon>
        <taxon>Rhynchospora</taxon>
    </lineage>
</organism>
<dbReference type="GO" id="GO:0005886">
    <property type="term" value="C:plasma membrane"/>
    <property type="evidence" value="ECO:0007669"/>
    <property type="project" value="TreeGrafter"/>
</dbReference>
<protein>
    <recommendedName>
        <fullName evidence="9">PGG domain-containing protein</fullName>
    </recommendedName>
</protein>
<feature type="transmembrane region" description="Helical" evidence="8">
    <location>
        <begin position="107"/>
        <end position="129"/>
    </location>
</feature>
<dbReference type="PANTHER" id="PTHR24186:SF50">
    <property type="entry name" value="ANKYRIN REPEAT-CONTAINING PROTEIN ITN1-LIKE ISOFORM X1"/>
    <property type="match status" value="1"/>
</dbReference>
<dbReference type="Proteomes" id="UP001151287">
    <property type="component" value="Unassembled WGS sequence"/>
</dbReference>
<feature type="transmembrane region" description="Helical" evidence="8">
    <location>
        <begin position="204"/>
        <end position="222"/>
    </location>
</feature>
<evidence type="ECO:0000313" key="11">
    <source>
        <dbReference type="Proteomes" id="UP001151287"/>
    </source>
</evidence>
<evidence type="ECO:0000256" key="4">
    <source>
        <dbReference type="ARBA" id="ARBA00022989"/>
    </source>
</evidence>
<feature type="compositionally biased region" description="Basic and acidic residues" evidence="7">
    <location>
        <begin position="89"/>
        <end position="101"/>
    </location>
</feature>
<keyword evidence="2 8" id="KW-0812">Transmembrane</keyword>
<feature type="domain" description="PGG" evidence="9">
    <location>
        <begin position="104"/>
        <end position="224"/>
    </location>
</feature>
<keyword evidence="5" id="KW-0040">ANK repeat</keyword>
<accession>A0A9Q0HJR9</accession>
<gene>
    <name evidence="10" type="ORF">LUZ63_012981</name>
</gene>
<evidence type="ECO:0000256" key="6">
    <source>
        <dbReference type="ARBA" id="ARBA00023136"/>
    </source>
</evidence>
<dbReference type="Pfam" id="PF13962">
    <property type="entry name" value="PGG"/>
    <property type="match status" value="1"/>
</dbReference>
<sequence length="323" mass="36373">MSVVLENEGGRQVNIRDIFPDSSSIKVVRFTVGTTTVEIYSNGQDENCHGTSNAPNIGQYEAGITSMVLRPSPTQSQAEPSQRAGSRRSTPEEDQKKKEENNYINSMNGWLMTVATLLMNMAFTAGLNIPGGAWSSSSQFNSAATSNGNTDDPRHTAGRPIIMNIDRYRYYVLMAFDVIAFACSMSIIFLLLFKKSPEHRLFGIRNLLVYAMVMVAAVYVLGCAPYSGFIIFILAVGAPFIFIQLTFGPILWRWLRILWRHLRFLWRWLNLLWGNWEALLDRFWDQLWDLLWAKPETSAESNISGDARQQAAAHSATSEHGQC</sequence>
<evidence type="ECO:0000256" key="1">
    <source>
        <dbReference type="ARBA" id="ARBA00004141"/>
    </source>
</evidence>
<dbReference type="EMBL" id="JAMQYH010000004">
    <property type="protein sequence ID" value="KAJ1688826.1"/>
    <property type="molecule type" value="Genomic_DNA"/>
</dbReference>
<keyword evidence="6 8" id="KW-0472">Membrane</keyword>
<reference evidence="10" key="1">
    <citation type="journal article" date="2022" name="Cell">
        <title>Repeat-based holocentromeres influence genome architecture and karyotype evolution.</title>
        <authorList>
            <person name="Hofstatter P.G."/>
            <person name="Thangavel G."/>
            <person name="Lux T."/>
            <person name="Neumann P."/>
            <person name="Vondrak T."/>
            <person name="Novak P."/>
            <person name="Zhang M."/>
            <person name="Costa L."/>
            <person name="Castellani M."/>
            <person name="Scott A."/>
            <person name="Toegelov H."/>
            <person name="Fuchs J."/>
            <person name="Mata-Sucre Y."/>
            <person name="Dias Y."/>
            <person name="Vanzela A.L.L."/>
            <person name="Huettel B."/>
            <person name="Almeida C.C.S."/>
            <person name="Simkova H."/>
            <person name="Souza G."/>
            <person name="Pedrosa-Harand A."/>
            <person name="Macas J."/>
            <person name="Mayer K.F.X."/>
            <person name="Houben A."/>
            <person name="Marques A."/>
        </authorList>
    </citation>
    <scope>NUCLEOTIDE SEQUENCE</scope>
    <source>
        <strain evidence="10">RhyBre1mFocal</strain>
    </source>
</reference>
<keyword evidence="4 8" id="KW-1133">Transmembrane helix</keyword>
<feature type="transmembrane region" description="Helical" evidence="8">
    <location>
        <begin position="228"/>
        <end position="255"/>
    </location>
</feature>
<evidence type="ECO:0000256" key="2">
    <source>
        <dbReference type="ARBA" id="ARBA00022692"/>
    </source>
</evidence>
<evidence type="ECO:0000259" key="9">
    <source>
        <dbReference type="Pfam" id="PF13962"/>
    </source>
</evidence>
<name>A0A9Q0HJR9_9POAL</name>
<evidence type="ECO:0000256" key="8">
    <source>
        <dbReference type="SAM" id="Phobius"/>
    </source>
</evidence>
<comment type="caution">
    <text evidence="10">The sequence shown here is derived from an EMBL/GenBank/DDBJ whole genome shotgun (WGS) entry which is preliminary data.</text>
</comment>
<comment type="subcellular location">
    <subcellularLocation>
        <location evidence="1">Membrane</location>
        <topology evidence="1">Multi-pass membrane protein</topology>
    </subcellularLocation>
</comment>
<dbReference type="AlphaFoldDB" id="A0A9Q0HJR9"/>
<feature type="compositionally biased region" description="Polar residues" evidence="7">
    <location>
        <begin position="72"/>
        <end position="88"/>
    </location>
</feature>
<keyword evidence="3" id="KW-0677">Repeat</keyword>
<keyword evidence="11" id="KW-1185">Reference proteome</keyword>
<dbReference type="PANTHER" id="PTHR24186">
    <property type="entry name" value="PROTEIN PHOSPHATASE 1 REGULATORY SUBUNIT"/>
    <property type="match status" value="1"/>
</dbReference>
<evidence type="ECO:0000313" key="10">
    <source>
        <dbReference type="EMBL" id="KAJ1688826.1"/>
    </source>
</evidence>
<evidence type="ECO:0000256" key="5">
    <source>
        <dbReference type="ARBA" id="ARBA00023043"/>
    </source>
</evidence>
<dbReference type="InterPro" id="IPR026961">
    <property type="entry name" value="PGG_dom"/>
</dbReference>
<feature type="region of interest" description="Disordered" evidence="7">
    <location>
        <begin position="71"/>
        <end position="101"/>
    </location>
</feature>
<feature type="transmembrane region" description="Helical" evidence="8">
    <location>
        <begin position="170"/>
        <end position="192"/>
    </location>
</feature>
<evidence type="ECO:0000256" key="3">
    <source>
        <dbReference type="ARBA" id="ARBA00022737"/>
    </source>
</evidence>
<proteinExistence type="predicted"/>
<evidence type="ECO:0000256" key="7">
    <source>
        <dbReference type="SAM" id="MobiDB-lite"/>
    </source>
</evidence>